<organism evidence="1 3">
    <name type="scientific">Hafnia alvei</name>
    <dbReference type="NCBI Taxonomy" id="569"/>
    <lineage>
        <taxon>Bacteria</taxon>
        <taxon>Pseudomonadati</taxon>
        <taxon>Pseudomonadota</taxon>
        <taxon>Gammaproteobacteria</taxon>
        <taxon>Enterobacterales</taxon>
        <taxon>Hafniaceae</taxon>
        <taxon>Hafnia</taxon>
    </lineage>
</organism>
<dbReference type="Proteomes" id="UP000254821">
    <property type="component" value="Unassembled WGS sequence"/>
</dbReference>
<evidence type="ECO:0000313" key="2">
    <source>
        <dbReference type="EMBL" id="STQ78433.1"/>
    </source>
</evidence>
<name>A0A1C6YXR3_HAFAL</name>
<reference evidence="1 3" key="1">
    <citation type="submission" date="2016-09" db="EMBL/GenBank/DDBJ databases">
        <authorList>
            <person name="Capua I."/>
            <person name="De Benedictis P."/>
            <person name="Joannis T."/>
            <person name="Lombin L.H."/>
            <person name="Cattoli G."/>
        </authorList>
    </citation>
    <scope>NUCLEOTIDE SEQUENCE [LARGE SCALE GENOMIC DNA]</scope>
    <source>
        <strain evidence="1 3">GB001</strain>
    </source>
</reference>
<proteinExistence type="predicted"/>
<gene>
    <name evidence="1" type="ORF">BN1044_01127</name>
    <name evidence="2" type="ORF">NCTC8105_00455</name>
</gene>
<evidence type="ECO:0000313" key="3">
    <source>
        <dbReference type="Proteomes" id="UP000094844"/>
    </source>
</evidence>
<sequence length="47" mass="5425">MLSRPPVSELKKMTVRERKILGMQLAKQAFDLAVKNDKIVRIPFAKQ</sequence>
<dbReference type="AlphaFoldDB" id="A0A1C6YXR3"/>
<protein>
    <submittedName>
        <fullName evidence="1">Uncharacterized protein</fullName>
    </submittedName>
</protein>
<dbReference type="EMBL" id="FMIQ01000014">
    <property type="protein sequence ID" value="SCM51660.1"/>
    <property type="molecule type" value="Genomic_DNA"/>
</dbReference>
<dbReference type="Proteomes" id="UP000094844">
    <property type="component" value="Unassembled WGS sequence"/>
</dbReference>
<reference evidence="2 4" key="2">
    <citation type="submission" date="2018-06" db="EMBL/GenBank/DDBJ databases">
        <authorList>
            <consortium name="Pathogen Informatics"/>
            <person name="Doyle S."/>
        </authorList>
    </citation>
    <scope>NUCLEOTIDE SEQUENCE [LARGE SCALE GENOMIC DNA]</scope>
    <source>
        <strain evidence="2 4">NCTC8105</strain>
    </source>
</reference>
<accession>A0A1C6YXR3</accession>
<evidence type="ECO:0000313" key="1">
    <source>
        <dbReference type="EMBL" id="SCM51660.1"/>
    </source>
</evidence>
<evidence type="ECO:0000313" key="4">
    <source>
        <dbReference type="Proteomes" id="UP000254821"/>
    </source>
</evidence>
<dbReference type="EMBL" id="UGHP01000001">
    <property type="protein sequence ID" value="STQ78433.1"/>
    <property type="molecule type" value="Genomic_DNA"/>
</dbReference>